<protein>
    <submittedName>
        <fullName evidence="1">Uncharacterized protein</fullName>
    </submittedName>
</protein>
<sequence>MDVCNEKLHDLVVSLDKIQDNLTNVNAVVDEEYILVNYNGNNSDSIIDIISRNIDLSNIFYKIHIDAYNSFCKIIKNISQSLANELNEQKCSNYYYELGCKYYDNLKSLVESMNYSNGFKNNLSFNITTIKFADKTETSVDMVTVNNNEELSEYPPGLLVYHTGYKVPKFILTTGNKYEHIEVPSTCNIVGAEDDVLRKYTIFNNSIITNKNFNMGYNNFYIDKEVSEVTGIQEDETRNFRHPMQNNKKQWNGYNVFKQPKFGDSMLLDEQLSNDISSDKRDLYQYSLWMTIIGLTNYQKKYKNKQHLD</sequence>
<reference evidence="1" key="1">
    <citation type="journal article" date="2020" name="Nature">
        <title>Giant virus diversity and host interactions through global metagenomics.</title>
        <authorList>
            <person name="Schulz F."/>
            <person name="Roux S."/>
            <person name="Paez-Espino D."/>
            <person name="Jungbluth S."/>
            <person name="Walsh D.A."/>
            <person name="Denef V.J."/>
            <person name="McMahon K.D."/>
            <person name="Konstantinidis K.T."/>
            <person name="Eloe-Fadrosh E.A."/>
            <person name="Kyrpides N.C."/>
            <person name="Woyke T."/>
        </authorList>
    </citation>
    <scope>NUCLEOTIDE SEQUENCE</scope>
    <source>
        <strain evidence="1">GVMAG-M-3300010160-26</strain>
    </source>
</reference>
<organism evidence="1">
    <name type="scientific">viral metagenome</name>
    <dbReference type="NCBI Taxonomy" id="1070528"/>
    <lineage>
        <taxon>unclassified sequences</taxon>
        <taxon>metagenomes</taxon>
        <taxon>organismal metagenomes</taxon>
    </lineage>
</organism>
<name>A0A6C0BC77_9ZZZZ</name>
<evidence type="ECO:0000313" key="1">
    <source>
        <dbReference type="EMBL" id="QHS89602.1"/>
    </source>
</evidence>
<proteinExistence type="predicted"/>
<accession>A0A6C0BC77</accession>
<dbReference type="EMBL" id="MN739114">
    <property type="protein sequence ID" value="QHS89602.1"/>
    <property type="molecule type" value="Genomic_DNA"/>
</dbReference>
<dbReference type="AlphaFoldDB" id="A0A6C0BC77"/>